<name>A0AAV0C890_9ASTE</name>
<feature type="compositionally biased region" description="Basic residues" evidence="1">
    <location>
        <begin position="593"/>
        <end position="604"/>
    </location>
</feature>
<dbReference type="Proteomes" id="UP001152523">
    <property type="component" value="Unassembled WGS sequence"/>
</dbReference>
<protein>
    <submittedName>
        <fullName evidence="2">Uncharacterized protein</fullName>
    </submittedName>
</protein>
<reference evidence="2" key="1">
    <citation type="submission" date="2022-07" db="EMBL/GenBank/DDBJ databases">
        <authorList>
            <person name="Macas J."/>
            <person name="Novak P."/>
            <person name="Neumann P."/>
        </authorList>
    </citation>
    <scope>NUCLEOTIDE SEQUENCE</scope>
</reference>
<evidence type="ECO:0000313" key="3">
    <source>
        <dbReference type="Proteomes" id="UP001152523"/>
    </source>
</evidence>
<gene>
    <name evidence="2" type="ORF">CEPIT_LOCUS3788</name>
</gene>
<organism evidence="2 3">
    <name type="scientific">Cuscuta epithymum</name>
    <dbReference type="NCBI Taxonomy" id="186058"/>
    <lineage>
        <taxon>Eukaryota</taxon>
        <taxon>Viridiplantae</taxon>
        <taxon>Streptophyta</taxon>
        <taxon>Embryophyta</taxon>
        <taxon>Tracheophyta</taxon>
        <taxon>Spermatophyta</taxon>
        <taxon>Magnoliopsida</taxon>
        <taxon>eudicotyledons</taxon>
        <taxon>Gunneridae</taxon>
        <taxon>Pentapetalae</taxon>
        <taxon>asterids</taxon>
        <taxon>lamiids</taxon>
        <taxon>Solanales</taxon>
        <taxon>Convolvulaceae</taxon>
        <taxon>Cuscuteae</taxon>
        <taxon>Cuscuta</taxon>
        <taxon>Cuscuta subgen. Cuscuta</taxon>
    </lineage>
</organism>
<accession>A0AAV0C890</accession>
<sequence length="615" mass="70926">MYAEFRHPYRRNKNTYFEHHCSCRHHQCTYLPYHGYQNGYLSPQVFQPLPYWEFQYPLERSYTPRFFTPVEKSFTKHNNKRHLHRHEGPRKPPPRVRSARNRAHTNHRHTHHRLKSNDAYRVSIRDSDGAWRTVYNRRRPSPHFNHQTSKHSTIIAENNRSLAHNNRYISLTDMADEPLNTAIEPYPTPHFGHPQRNRGKGNRLNRFPRARLRTTEINFETHQEIISPTNSKVIRSGSHGSMVRPEFLNGKMVDTAIPGADKRVSSVGTQPVQLQEENNATVFTWADLLKVDTDKIPSSSLTHIQKDMADSSLVNKNHLLTGSIQTVTAITPYEDSANEDSEKFIFFGEEGFDSIQIESKQFKFAVKNNVVTIFEIRNSLLKKIALNFDTATQIIQYLSYADFKLRHQSRFGPITVSPEFSRAGNFVKITKAKGSSILIPIGQQQKGLNAFLNIFSNFVGLSVQEDPMILAPRHMTGNEVGLSISKEILNLDILGAGVTFQETHSVENPKQKHSLLQAYSDASDSFDPSDDSFFSDDFLGHATESDRRIPISTQEDIQNSDFNRQICYKSQFITQDNSLPTENLNTQLKIYRKTQKNKRRHSMRTRSQSKNFPWA</sequence>
<comment type="caution">
    <text evidence="2">The sequence shown here is derived from an EMBL/GenBank/DDBJ whole genome shotgun (WGS) entry which is preliminary data.</text>
</comment>
<proteinExistence type="predicted"/>
<evidence type="ECO:0000256" key="1">
    <source>
        <dbReference type="SAM" id="MobiDB-lite"/>
    </source>
</evidence>
<feature type="region of interest" description="Disordered" evidence="1">
    <location>
        <begin position="75"/>
        <end position="114"/>
    </location>
</feature>
<dbReference type="AlphaFoldDB" id="A0AAV0C890"/>
<feature type="region of interest" description="Disordered" evidence="1">
    <location>
        <begin position="593"/>
        <end position="615"/>
    </location>
</feature>
<feature type="compositionally biased region" description="Polar residues" evidence="1">
    <location>
        <begin position="605"/>
        <end position="615"/>
    </location>
</feature>
<dbReference type="EMBL" id="CAMAPF010000018">
    <property type="protein sequence ID" value="CAH9071272.1"/>
    <property type="molecule type" value="Genomic_DNA"/>
</dbReference>
<keyword evidence="3" id="KW-1185">Reference proteome</keyword>
<evidence type="ECO:0000313" key="2">
    <source>
        <dbReference type="EMBL" id="CAH9071272.1"/>
    </source>
</evidence>